<dbReference type="AlphaFoldDB" id="A0A1H3XHI7"/>
<evidence type="ECO:0000313" key="2">
    <source>
        <dbReference type="Proteomes" id="UP000199041"/>
    </source>
</evidence>
<protein>
    <recommendedName>
        <fullName evidence="3">Outer membrane protein beta-barrel domain-containing protein</fullName>
    </recommendedName>
</protein>
<evidence type="ECO:0008006" key="3">
    <source>
        <dbReference type="Google" id="ProtNLM"/>
    </source>
</evidence>
<proteinExistence type="predicted"/>
<organism evidence="1 2">
    <name type="scientific">Arachidicoccus rhizosphaerae</name>
    <dbReference type="NCBI Taxonomy" id="551991"/>
    <lineage>
        <taxon>Bacteria</taxon>
        <taxon>Pseudomonadati</taxon>
        <taxon>Bacteroidota</taxon>
        <taxon>Chitinophagia</taxon>
        <taxon>Chitinophagales</taxon>
        <taxon>Chitinophagaceae</taxon>
        <taxon>Arachidicoccus</taxon>
    </lineage>
</organism>
<accession>A0A1H3XHI7</accession>
<dbReference type="OrthoDB" id="673328at2"/>
<reference evidence="1 2" key="1">
    <citation type="submission" date="2016-10" db="EMBL/GenBank/DDBJ databases">
        <authorList>
            <person name="de Groot N.N."/>
        </authorList>
    </citation>
    <scope>NUCLEOTIDE SEQUENCE [LARGE SCALE GENOMIC DNA]</scope>
    <source>
        <strain evidence="1 2">Vu-144</strain>
    </source>
</reference>
<gene>
    <name evidence="1" type="ORF">SAMN05192529_105138</name>
</gene>
<name>A0A1H3XHI7_9BACT</name>
<sequence>MQQLMSATRKMLLAAGLTLAIIAGLGIQSAHAQKLFFIFGHLAYENPGGSGMMQNYKYGIGGEAGAGIKLFHKTYATGTLGYSSFGQDKSASPRPGRMSYVPVRFGLRQNFLPLNLLFLHADVGSASVKNDLTSGARFTGSFGVGGKLGPIEAQIDYELLGKKDGDPSGSNGWVAFKAGWRFGL</sequence>
<dbReference type="RefSeq" id="WP_091395209.1">
    <property type="nucleotide sequence ID" value="NZ_FNQY01000005.1"/>
</dbReference>
<keyword evidence="2" id="KW-1185">Reference proteome</keyword>
<evidence type="ECO:0000313" key="1">
    <source>
        <dbReference type="EMBL" id="SDZ98092.1"/>
    </source>
</evidence>
<dbReference type="Proteomes" id="UP000199041">
    <property type="component" value="Unassembled WGS sequence"/>
</dbReference>
<dbReference type="EMBL" id="FNQY01000005">
    <property type="protein sequence ID" value="SDZ98092.1"/>
    <property type="molecule type" value="Genomic_DNA"/>
</dbReference>